<dbReference type="PANTHER" id="PTHR43179">
    <property type="entry name" value="RHAMNOSYLTRANSFERASE WBBL"/>
    <property type="match status" value="1"/>
</dbReference>
<dbReference type="Pfam" id="PF00535">
    <property type="entry name" value="Glycos_transf_2"/>
    <property type="match status" value="1"/>
</dbReference>
<sequence length="352" mass="39891">MVKASVVWLNYNSMGFIDVVLRSLGSFLDLDFDGYELIVVDNASTDGSFERIKKFIEEHKPSGVRVKIVRNERNLGYAGGMNVGWEARDSDSKYVAFVNNDLIATPQSLAKLIEYMEGDEKVAATSGLIKYPNGKIYSAGWSTDDILTAINICGKADLTRCPTANRPHEVTYADGAYYLVRVDAVKRFGFDGKPFIDETFLYADDALLGIRLWNFGYATHYVPVEAGIHYASLTTRGTGLIKYYPLRAKFIAYAFIKTIHYSTVSIYYARIKALSWTLCKVGLKQYCTMYKAVTDGWELGMRFRNRYGFLDLNKAPHIKLPTYVVMAHVFFPIRSTFLRNRFVTHDDLVLTS</sequence>
<keyword evidence="3 5" id="KW-0808">Transferase</keyword>
<dbReference type="CAZy" id="GT2">
    <property type="family name" value="Glycosyltransferase Family 2"/>
</dbReference>
<feature type="domain" description="Glycosyltransferase 2-like" evidence="4">
    <location>
        <begin position="5"/>
        <end position="131"/>
    </location>
</feature>
<dbReference type="HOGENOM" id="CLU_023845_4_1_2"/>
<reference evidence="6" key="2">
    <citation type="journal article" date="2010" name="Stand. Genomic Sci.">
        <title>Complete genome sequence of Vulcanisaeta distributa type strain (IC-017T).</title>
        <authorList>
            <person name="Mavromatis K."/>
            <person name="Sikorski J."/>
            <person name="Pabst E."/>
            <person name="Teshima H."/>
            <person name="Lapidus A."/>
            <person name="Lucas S."/>
            <person name="Nolan M."/>
            <person name="Glavina Del Rio T."/>
            <person name="Cheng J."/>
            <person name="Bruce D."/>
            <person name="Goodwin L."/>
            <person name="Pitluck S."/>
            <person name="Liolios K."/>
            <person name="Ivanova N."/>
            <person name="Mikhailova N."/>
            <person name="Pati A."/>
            <person name="Chen A."/>
            <person name="Palaniappan K."/>
            <person name="Land M."/>
            <person name="Hauser L."/>
            <person name="Chang Y."/>
            <person name="Jeffries C."/>
            <person name="Rohde M."/>
            <person name="Spring S."/>
            <person name="Goker M."/>
            <person name="Wirth R."/>
            <person name="Woyke T."/>
            <person name="Bristow J."/>
            <person name="Eisen J."/>
            <person name="Markowitz V."/>
            <person name="Hugenholtz P."/>
            <person name="Klenk H."/>
            <person name="Kyrpides N."/>
        </authorList>
    </citation>
    <scope>NUCLEOTIDE SEQUENCE [LARGE SCALE GENOMIC DNA]</scope>
    <source>
        <strain evidence="6">DSM 14429 / JCM 11212 / NBRC 100878 / IC-017</strain>
    </source>
</reference>
<reference evidence="5 6" key="1">
    <citation type="journal article" date="2010" name="Stand. Genomic Sci.">
        <title>Complete genome sequence of Vulcanisaeta distributa type strain (IC-017).</title>
        <authorList>
            <person name="Mavromatis K."/>
            <person name="Sikorski J."/>
            <person name="Pabst E."/>
            <person name="Teshima H."/>
            <person name="Lapidus A."/>
            <person name="Lucas S."/>
            <person name="Nolan M."/>
            <person name="Glavina Del Rio T."/>
            <person name="Cheng J.F."/>
            <person name="Bruce D."/>
            <person name="Goodwin L."/>
            <person name="Pitluck S."/>
            <person name="Liolios K."/>
            <person name="Ivanova N."/>
            <person name="Mikhailova N."/>
            <person name="Pati A."/>
            <person name="Chen A."/>
            <person name="Palaniappan K."/>
            <person name="Land M."/>
            <person name="Hauser L."/>
            <person name="Chang Y.J."/>
            <person name="Jeffries C.D."/>
            <person name="Rohde M."/>
            <person name="Spring S."/>
            <person name="Goker M."/>
            <person name="Wirth R."/>
            <person name="Woyke T."/>
            <person name="Bristow J."/>
            <person name="Eisen J.A."/>
            <person name="Markowitz V."/>
            <person name="Hugenholtz P."/>
            <person name="Klenk H.P."/>
            <person name="Kyrpides N.C."/>
        </authorList>
    </citation>
    <scope>NUCLEOTIDE SEQUENCE [LARGE SCALE GENOMIC DNA]</scope>
    <source>
        <strain evidence="6">DSM 14429 / JCM 11212 / NBRC 100878 / IC-017</strain>
    </source>
</reference>
<dbReference type="STRING" id="572478.Vdis_0870"/>
<dbReference type="PANTHER" id="PTHR43179:SF12">
    <property type="entry name" value="GALACTOFURANOSYLTRANSFERASE GLFT2"/>
    <property type="match status" value="1"/>
</dbReference>
<dbReference type="EMBL" id="CP002100">
    <property type="protein sequence ID" value="ADN50261.1"/>
    <property type="molecule type" value="Genomic_DNA"/>
</dbReference>
<dbReference type="InterPro" id="IPR029044">
    <property type="entry name" value="Nucleotide-diphossugar_trans"/>
</dbReference>
<dbReference type="AlphaFoldDB" id="E1QP90"/>
<dbReference type="eggNOG" id="arCOG01383">
    <property type="taxonomic scope" value="Archaea"/>
</dbReference>
<keyword evidence="2" id="KW-0328">Glycosyltransferase</keyword>
<evidence type="ECO:0000256" key="2">
    <source>
        <dbReference type="ARBA" id="ARBA00022676"/>
    </source>
</evidence>
<evidence type="ECO:0000256" key="1">
    <source>
        <dbReference type="ARBA" id="ARBA00006739"/>
    </source>
</evidence>
<dbReference type="GeneID" id="9751799"/>
<organism evidence="5 6">
    <name type="scientific">Vulcanisaeta distributa (strain DSM 14429 / JCM 11212 / NBRC 100878 / IC-017)</name>
    <dbReference type="NCBI Taxonomy" id="572478"/>
    <lineage>
        <taxon>Archaea</taxon>
        <taxon>Thermoproteota</taxon>
        <taxon>Thermoprotei</taxon>
        <taxon>Thermoproteales</taxon>
        <taxon>Thermoproteaceae</taxon>
        <taxon>Vulcanisaeta</taxon>
    </lineage>
</organism>
<protein>
    <submittedName>
        <fullName evidence="5">Glycosyl transferase family 2</fullName>
    </submittedName>
</protein>
<proteinExistence type="inferred from homology"/>
<comment type="similarity">
    <text evidence="1">Belongs to the glycosyltransferase 2 family.</text>
</comment>
<evidence type="ECO:0000259" key="4">
    <source>
        <dbReference type="Pfam" id="PF00535"/>
    </source>
</evidence>
<evidence type="ECO:0000313" key="5">
    <source>
        <dbReference type="EMBL" id="ADN50261.1"/>
    </source>
</evidence>
<dbReference type="Gene3D" id="3.90.550.10">
    <property type="entry name" value="Spore Coat Polysaccharide Biosynthesis Protein SpsA, Chain A"/>
    <property type="match status" value="1"/>
</dbReference>
<dbReference type="GO" id="GO:0016757">
    <property type="term" value="F:glycosyltransferase activity"/>
    <property type="evidence" value="ECO:0007669"/>
    <property type="project" value="UniProtKB-KW"/>
</dbReference>
<evidence type="ECO:0000313" key="6">
    <source>
        <dbReference type="Proteomes" id="UP000006681"/>
    </source>
</evidence>
<name>E1QP90_VULDI</name>
<dbReference type="InterPro" id="IPR001173">
    <property type="entry name" value="Glyco_trans_2-like"/>
</dbReference>
<evidence type="ECO:0000256" key="3">
    <source>
        <dbReference type="ARBA" id="ARBA00022679"/>
    </source>
</evidence>
<keyword evidence="6" id="KW-1185">Reference proteome</keyword>
<dbReference type="OrthoDB" id="31358at2157"/>
<dbReference type="Proteomes" id="UP000006681">
    <property type="component" value="Chromosome"/>
</dbReference>
<accession>E1QP90</accession>
<dbReference type="SUPFAM" id="SSF53448">
    <property type="entry name" value="Nucleotide-diphospho-sugar transferases"/>
    <property type="match status" value="1"/>
</dbReference>
<dbReference type="RefSeq" id="WP_013335986.1">
    <property type="nucleotide sequence ID" value="NC_014537.1"/>
</dbReference>
<gene>
    <name evidence="5" type="ordered locus">Vdis_0870</name>
</gene>
<dbReference type="KEGG" id="vdi:Vdis_0870"/>